<evidence type="ECO:0000313" key="12">
    <source>
        <dbReference type="EMBL" id="HEW46764.1"/>
    </source>
</evidence>
<dbReference type="FunFam" id="3.30.70.100:FF:000001">
    <property type="entry name" value="ATPase copper transporting beta"/>
    <property type="match status" value="1"/>
</dbReference>
<feature type="transmembrane region" description="Helical" evidence="10">
    <location>
        <begin position="313"/>
        <end position="333"/>
    </location>
</feature>
<proteinExistence type="inferred from homology"/>
<comment type="similarity">
    <text evidence="2 10">Belongs to the cation transport ATPase (P-type) (TC 3.A.3) family. Type IB subfamily.</text>
</comment>
<dbReference type="InterPro" id="IPR059000">
    <property type="entry name" value="ATPase_P-type_domA"/>
</dbReference>
<feature type="domain" description="HMA" evidence="11">
    <location>
        <begin position="1"/>
        <end position="67"/>
    </location>
</feature>
<dbReference type="InterPro" id="IPR023298">
    <property type="entry name" value="ATPase_P-typ_TM_dom_sf"/>
</dbReference>
<dbReference type="PROSITE" id="PS50846">
    <property type="entry name" value="HMA_2"/>
    <property type="match status" value="1"/>
</dbReference>
<keyword evidence="5 10" id="KW-0547">Nucleotide-binding</keyword>
<evidence type="ECO:0000256" key="2">
    <source>
        <dbReference type="ARBA" id="ARBA00006024"/>
    </source>
</evidence>
<keyword evidence="12" id="KW-0378">Hydrolase</keyword>
<dbReference type="SUPFAM" id="SSF81665">
    <property type="entry name" value="Calcium ATPase, transmembrane domain M"/>
    <property type="match status" value="1"/>
</dbReference>
<gene>
    <name evidence="12" type="primary">cadA</name>
    <name evidence="12" type="ORF">ENO47_08945</name>
</gene>
<dbReference type="EMBL" id="DSFP01000075">
    <property type="protein sequence ID" value="HEW46764.1"/>
    <property type="molecule type" value="Genomic_DNA"/>
</dbReference>
<evidence type="ECO:0000256" key="6">
    <source>
        <dbReference type="ARBA" id="ARBA00022840"/>
    </source>
</evidence>
<evidence type="ECO:0000259" key="11">
    <source>
        <dbReference type="PROSITE" id="PS50846"/>
    </source>
</evidence>
<evidence type="ECO:0000256" key="8">
    <source>
        <dbReference type="ARBA" id="ARBA00022989"/>
    </source>
</evidence>
<keyword evidence="8 10" id="KW-1133">Transmembrane helix</keyword>
<organism evidence="12">
    <name type="scientific">Hydrogenobacter sp</name>
    <dbReference type="NCBI Taxonomy" id="2152829"/>
    <lineage>
        <taxon>Bacteria</taxon>
        <taxon>Pseudomonadati</taxon>
        <taxon>Aquificota</taxon>
        <taxon>Aquificia</taxon>
        <taxon>Aquificales</taxon>
        <taxon>Aquificaceae</taxon>
        <taxon>Hydrogenobacter</taxon>
    </lineage>
</organism>
<accession>A0A7C2Z739</accession>
<keyword evidence="3 10" id="KW-0812">Transmembrane</keyword>
<dbReference type="GO" id="GO:0016887">
    <property type="term" value="F:ATP hydrolysis activity"/>
    <property type="evidence" value="ECO:0007669"/>
    <property type="project" value="InterPro"/>
</dbReference>
<evidence type="ECO:0000256" key="1">
    <source>
        <dbReference type="ARBA" id="ARBA00004127"/>
    </source>
</evidence>
<feature type="transmembrane region" description="Helical" evidence="10">
    <location>
        <begin position="102"/>
        <end position="124"/>
    </location>
</feature>
<dbReference type="CDD" id="cd00371">
    <property type="entry name" value="HMA"/>
    <property type="match status" value="1"/>
</dbReference>
<dbReference type="Gene3D" id="2.70.150.10">
    <property type="entry name" value="Calcium-transporting ATPase, cytoplasmic transduction domain A"/>
    <property type="match status" value="1"/>
</dbReference>
<dbReference type="InterPro" id="IPR023214">
    <property type="entry name" value="HAD_sf"/>
</dbReference>
<evidence type="ECO:0000256" key="10">
    <source>
        <dbReference type="RuleBase" id="RU362081"/>
    </source>
</evidence>
<evidence type="ECO:0000256" key="3">
    <source>
        <dbReference type="ARBA" id="ARBA00022692"/>
    </source>
</evidence>
<dbReference type="GO" id="GO:0043682">
    <property type="term" value="F:P-type divalent copper transporter activity"/>
    <property type="evidence" value="ECO:0007669"/>
    <property type="project" value="TreeGrafter"/>
</dbReference>
<dbReference type="PANTHER" id="PTHR43520">
    <property type="entry name" value="ATP7, ISOFORM B"/>
    <property type="match status" value="1"/>
</dbReference>
<dbReference type="PROSITE" id="PS01047">
    <property type="entry name" value="HMA_1"/>
    <property type="match status" value="1"/>
</dbReference>
<sequence length="669" mass="74155">MRVSLKVSGMSCVNCAKAIEISLKKLKGVEEVHVSFELGRVVVSFKEDLLDVEQIKGVIESLGYKVERVEGGTKYMQILTLCWISSIAIMALMLWHNPYSPYFQLVLAFLVQALGGYGFYKGAWSSIRARVGNMDLLVAIGSTSALLYSLLAFLGLIPGEPFFETSAFLITFVKTGKFLEELAKDRALKSLRDLFGLQTVRVRVVKDVKEELKSLHEVFVGDVIVLRTGDMVPVDCKILEGSLEVDESLITGESMPVKRFQGDRLISGSLVISGFAKARVEKTFSGSYVNLLVKLVEETLSKRPKIQRLADRFSHYFVQFVVALSLIVFALWYLKTGSLTMAVNFSLAVLVVSCPCAFGIAVPLAIVVGVLRSQKKGLLIKDPSVFEKDVQVLVMDKTGTLTEGKPKLVNYVLYREDALALTCNMVKVSNHPYALALREFCGDKRLEGIDLNTCKEEVGVGVICGEYVLRRGEEGQVALYENGSKLAEFFFEDVIRKGAKEVVEFLRSKGIEVVMLTGDRQDKAKRIAEGLGIKEFFAEVRPEEKLSKIRELKGRGLKVGMVGDGINDAPAMAEADLSFAVGSGTDVAKRVGHIVLLRGIEGIRDFFEIKERTMRRIWQNLFWAFFYNAIGIPIAGGLLYNKGIYLRPEIAGLMMAFSSLSVVLNSIRK</sequence>
<dbReference type="EC" id="3.6.3.3" evidence="12"/>
<dbReference type="InterPro" id="IPR001757">
    <property type="entry name" value="P_typ_ATPase"/>
</dbReference>
<dbReference type="Pfam" id="PF00122">
    <property type="entry name" value="E1-E2_ATPase"/>
    <property type="match status" value="1"/>
</dbReference>
<dbReference type="GO" id="GO:0005886">
    <property type="term" value="C:plasma membrane"/>
    <property type="evidence" value="ECO:0007669"/>
    <property type="project" value="UniProtKB-SubCell"/>
</dbReference>
<dbReference type="PRINTS" id="PR00943">
    <property type="entry name" value="CUATPASE"/>
</dbReference>
<dbReference type="Gene3D" id="1.20.1110.10">
    <property type="entry name" value="Calcium-transporting ATPase, transmembrane domain"/>
    <property type="match status" value="1"/>
</dbReference>
<name>A0A7C2Z739_9AQUI</name>
<dbReference type="InterPro" id="IPR017969">
    <property type="entry name" value="Heavy-metal-associated_CS"/>
</dbReference>
<dbReference type="InterPro" id="IPR027256">
    <property type="entry name" value="P-typ_ATPase_IB"/>
</dbReference>
<keyword evidence="9 10" id="KW-0472">Membrane</keyword>
<dbReference type="InterPro" id="IPR006121">
    <property type="entry name" value="HMA_dom"/>
</dbReference>
<dbReference type="GO" id="GO:0055070">
    <property type="term" value="P:copper ion homeostasis"/>
    <property type="evidence" value="ECO:0007669"/>
    <property type="project" value="TreeGrafter"/>
</dbReference>
<dbReference type="NCBIfam" id="TIGR01525">
    <property type="entry name" value="ATPase-IB_hvy"/>
    <property type="match status" value="1"/>
</dbReference>
<evidence type="ECO:0000256" key="5">
    <source>
        <dbReference type="ARBA" id="ARBA00022741"/>
    </source>
</evidence>
<keyword evidence="4 10" id="KW-0479">Metal-binding</keyword>
<dbReference type="SUPFAM" id="SSF81653">
    <property type="entry name" value="Calcium ATPase, transduction domain A"/>
    <property type="match status" value="1"/>
</dbReference>
<dbReference type="GO" id="GO:0005524">
    <property type="term" value="F:ATP binding"/>
    <property type="evidence" value="ECO:0007669"/>
    <property type="project" value="UniProtKB-UniRule"/>
</dbReference>
<dbReference type="NCBIfam" id="TIGR01494">
    <property type="entry name" value="ATPase_P-type"/>
    <property type="match status" value="1"/>
</dbReference>
<feature type="transmembrane region" description="Helical" evidence="10">
    <location>
        <begin position="78"/>
        <end position="96"/>
    </location>
</feature>
<feature type="transmembrane region" description="Helical" evidence="10">
    <location>
        <begin position="345"/>
        <end position="371"/>
    </location>
</feature>
<protein>
    <submittedName>
        <fullName evidence="12">Cadmium-translocating P-type ATPase</fullName>
        <ecNumber evidence="12">3.6.3.3</ecNumber>
    </submittedName>
</protein>
<dbReference type="GO" id="GO:0012505">
    <property type="term" value="C:endomembrane system"/>
    <property type="evidence" value="ECO:0007669"/>
    <property type="project" value="UniProtKB-SubCell"/>
</dbReference>
<feature type="transmembrane region" description="Helical" evidence="10">
    <location>
        <begin position="650"/>
        <end position="667"/>
    </location>
</feature>
<feature type="transmembrane region" description="Helical" evidence="10">
    <location>
        <begin position="136"/>
        <end position="156"/>
    </location>
</feature>
<keyword evidence="10" id="KW-1003">Cell membrane</keyword>
<dbReference type="SUPFAM" id="SSF56784">
    <property type="entry name" value="HAD-like"/>
    <property type="match status" value="1"/>
</dbReference>
<keyword evidence="7" id="KW-1278">Translocase</keyword>
<dbReference type="PROSITE" id="PS00154">
    <property type="entry name" value="ATPASE_E1_E2"/>
    <property type="match status" value="1"/>
</dbReference>
<dbReference type="InterPro" id="IPR008250">
    <property type="entry name" value="ATPase_P-typ_transduc_dom_A_sf"/>
</dbReference>
<dbReference type="Gene3D" id="3.40.50.1000">
    <property type="entry name" value="HAD superfamily/HAD-like"/>
    <property type="match status" value="2"/>
</dbReference>
<evidence type="ECO:0000256" key="4">
    <source>
        <dbReference type="ARBA" id="ARBA00022723"/>
    </source>
</evidence>
<dbReference type="InterPro" id="IPR018303">
    <property type="entry name" value="ATPase_P-typ_P_site"/>
</dbReference>
<dbReference type="NCBIfam" id="TIGR01512">
    <property type="entry name" value="ATPase-IB2_Cd"/>
    <property type="match status" value="1"/>
</dbReference>
<dbReference type="NCBIfam" id="TIGR01511">
    <property type="entry name" value="ATPase-IB1_Cu"/>
    <property type="match status" value="1"/>
</dbReference>
<dbReference type="Gene3D" id="3.30.70.100">
    <property type="match status" value="1"/>
</dbReference>
<dbReference type="Pfam" id="PF00403">
    <property type="entry name" value="HMA"/>
    <property type="match status" value="1"/>
</dbReference>
<comment type="subcellular location">
    <subcellularLocation>
        <location evidence="10">Cell membrane</location>
    </subcellularLocation>
    <subcellularLocation>
        <location evidence="1">Endomembrane system</location>
        <topology evidence="1">Multi-pass membrane protein</topology>
    </subcellularLocation>
</comment>
<comment type="caution">
    <text evidence="12">The sequence shown here is derived from an EMBL/GenBank/DDBJ whole genome shotgun (WGS) entry which is preliminary data.</text>
</comment>
<dbReference type="Pfam" id="PF00702">
    <property type="entry name" value="Hydrolase"/>
    <property type="match status" value="1"/>
</dbReference>
<dbReference type="AlphaFoldDB" id="A0A7C2Z739"/>
<dbReference type="SUPFAM" id="SSF55008">
    <property type="entry name" value="HMA, heavy metal-associated domain"/>
    <property type="match status" value="1"/>
</dbReference>
<dbReference type="PANTHER" id="PTHR43520:SF8">
    <property type="entry name" value="P-TYPE CU(+) TRANSPORTER"/>
    <property type="match status" value="1"/>
</dbReference>
<evidence type="ECO:0000256" key="9">
    <source>
        <dbReference type="ARBA" id="ARBA00023136"/>
    </source>
</evidence>
<dbReference type="PRINTS" id="PR00119">
    <property type="entry name" value="CATATPASE"/>
</dbReference>
<reference evidence="12" key="1">
    <citation type="journal article" date="2020" name="mSystems">
        <title>Genome- and Community-Level Interaction Insights into Carbon Utilization and Element Cycling Functions of Hydrothermarchaeota in Hydrothermal Sediment.</title>
        <authorList>
            <person name="Zhou Z."/>
            <person name="Liu Y."/>
            <person name="Xu W."/>
            <person name="Pan J."/>
            <person name="Luo Z.H."/>
            <person name="Li M."/>
        </authorList>
    </citation>
    <scope>NUCLEOTIDE SEQUENCE [LARGE SCALE GENOMIC DNA]</scope>
    <source>
        <strain evidence="12">SpSt-132</strain>
    </source>
</reference>
<dbReference type="InterPro" id="IPR036412">
    <property type="entry name" value="HAD-like_sf"/>
</dbReference>
<keyword evidence="6 10" id="KW-0067">ATP-binding</keyword>
<dbReference type="InterPro" id="IPR036163">
    <property type="entry name" value="HMA_dom_sf"/>
</dbReference>
<evidence type="ECO:0000256" key="7">
    <source>
        <dbReference type="ARBA" id="ARBA00022967"/>
    </source>
</evidence>
<feature type="transmembrane region" description="Helical" evidence="10">
    <location>
        <begin position="162"/>
        <end position="179"/>
    </location>
</feature>
<feature type="transmembrane region" description="Helical" evidence="10">
    <location>
        <begin position="620"/>
        <end position="638"/>
    </location>
</feature>
<dbReference type="GO" id="GO:0005507">
    <property type="term" value="F:copper ion binding"/>
    <property type="evidence" value="ECO:0007669"/>
    <property type="project" value="TreeGrafter"/>
</dbReference>